<name>A0A0R1UAE6_9LACO</name>
<evidence type="ECO:0000256" key="1">
    <source>
        <dbReference type="ARBA" id="ARBA00022448"/>
    </source>
</evidence>
<dbReference type="PROSITE" id="PS51379">
    <property type="entry name" value="4FE4S_FER_2"/>
    <property type="match status" value="1"/>
</dbReference>
<evidence type="ECO:0000256" key="8">
    <source>
        <dbReference type="SAM" id="MobiDB-lite"/>
    </source>
</evidence>
<organism evidence="10 11">
    <name type="scientific">Limosilactobacillus ingluviei DSM 15946</name>
    <dbReference type="NCBI Taxonomy" id="1423760"/>
    <lineage>
        <taxon>Bacteria</taxon>
        <taxon>Bacillati</taxon>
        <taxon>Bacillota</taxon>
        <taxon>Bacilli</taxon>
        <taxon>Lactobacillales</taxon>
        <taxon>Lactobacillaceae</taxon>
        <taxon>Limosilactobacillus</taxon>
    </lineage>
</organism>
<keyword evidence="6" id="KW-0408">Iron</keyword>
<dbReference type="RefSeq" id="WP_019205411.1">
    <property type="nucleotide sequence ID" value="NZ_AZFK01000087.1"/>
</dbReference>
<dbReference type="GO" id="GO:0046872">
    <property type="term" value="F:metal ion binding"/>
    <property type="evidence" value="ECO:0007669"/>
    <property type="project" value="UniProtKB-KW"/>
</dbReference>
<dbReference type="InterPro" id="IPR009051">
    <property type="entry name" value="Helical_ferredxn"/>
</dbReference>
<dbReference type="InterPro" id="IPR017896">
    <property type="entry name" value="4Fe4S_Fe-S-bd"/>
</dbReference>
<dbReference type="EMBL" id="AZFK01000087">
    <property type="protein sequence ID" value="KRL87778.1"/>
    <property type="molecule type" value="Genomic_DNA"/>
</dbReference>
<comment type="caution">
    <text evidence="10">The sequence shown here is derived from an EMBL/GenBank/DDBJ whole genome shotgun (WGS) entry which is preliminary data.</text>
</comment>
<evidence type="ECO:0000259" key="9">
    <source>
        <dbReference type="PROSITE" id="PS51379"/>
    </source>
</evidence>
<dbReference type="SUPFAM" id="SSF100950">
    <property type="entry name" value="NagB/RpiA/CoA transferase-like"/>
    <property type="match status" value="1"/>
</dbReference>
<evidence type="ECO:0000313" key="10">
    <source>
        <dbReference type="EMBL" id="KRL87778.1"/>
    </source>
</evidence>
<dbReference type="PROSITE" id="PS00198">
    <property type="entry name" value="4FE4S_FER_1"/>
    <property type="match status" value="2"/>
</dbReference>
<evidence type="ECO:0000256" key="7">
    <source>
        <dbReference type="ARBA" id="ARBA00023014"/>
    </source>
</evidence>
<dbReference type="GeneID" id="82933197"/>
<evidence type="ECO:0000256" key="2">
    <source>
        <dbReference type="ARBA" id="ARBA00022485"/>
    </source>
</evidence>
<dbReference type="GO" id="GO:0006089">
    <property type="term" value="P:lactate metabolic process"/>
    <property type="evidence" value="ECO:0007669"/>
    <property type="project" value="InterPro"/>
</dbReference>
<dbReference type="AlphaFoldDB" id="A0A0R1UAE6"/>
<dbReference type="PATRIC" id="fig|1423760.3.peg.905"/>
<sequence>MGISTSDKPFLERVADAKQDHFMQAAVAKAQDAQFIKRTRARREMGHWNDWRDLAEQIRQHTLKYLPDYLEMFANNVEKRGGHVFFAQTETEARDFIRELVLAKQAHKVVKSKSMVTNEIELDQTLTALPDVEVLESDLAEFILQEDNWDEPTHIVFPTLHKNRDQIQAEFKKLGYQGDNEPAHMARFVRGYLRNYFMQADFGITGCNFAIADQGMINLDTNEGNADITMAMPKTQVVVMGMERIVPSMKEAEVLDNMLARSAVGQKLTTYCTFAGPKVAGEVDGPDDFWVVILDNGRSRALGTEFEPILQCIRCGACLNVCPIYRHIGGKGYGSIYPGPVGKVLSPILGGYDQFEELPYACSLCAACTETCPVKIPLHELIRKHRIVEMDEKHLDHSMTNLILKMVGVGTGSPALFGTAMKMAHSGAAPFSKPMGKNDVQGMYEGGKINHLPKAAPKLVHGWADLRDIPTPPKSKDNFRHWYQNHHPIEPAPAVKAKEEKADD</sequence>
<evidence type="ECO:0000256" key="4">
    <source>
        <dbReference type="ARBA" id="ARBA00022737"/>
    </source>
</evidence>
<dbReference type="InterPro" id="IPR004452">
    <property type="entry name" value="LutB/LldF"/>
</dbReference>
<dbReference type="Pfam" id="PF02589">
    <property type="entry name" value="LUD_dom"/>
    <property type="match status" value="1"/>
</dbReference>
<dbReference type="Pfam" id="PF13183">
    <property type="entry name" value="Fer4_8"/>
    <property type="match status" value="1"/>
</dbReference>
<protein>
    <submittedName>
        <fullName evidence="10">Iron-sulfur cluster-binding protein</fullName>
    </submittedName>
</protein>
<accession>A0A0R1UAE6</accession>
<keyword evidence="5" id="KW-0249">Electron transport</keyword>
<reference evidence="10 11" key="1">
    <citation type="journal article" date="2015" name="Genome Announc.">
        <title>Expanding the biotechnology potential of lactobacilli through comparative genomics of 213 strains and associated genera.</title>
        <authorList>
            <person name="Sun Z."/>
            <person name="Harris H.M."/>
            <person name="McCann A."/>
            <person name="Guo C."/>
            <person name="Argimon S."/>
            <person name="Zhang W."/>
            <person name="Yang X."/>
            <person name="Jeffery I.B."/>
            <person name="Cooney J.C."/>
            <person name="Kagawa T.F."/>
            <person name="Liu W."/>
            <person name="Song Y."/>
            <person name="Salvetti E."/>
            <person name="Wrobel A."/>
            <person name="Rasinkangas P."/>
            <person name="Parkhill J."/>
            <person name="Rea M.C."/>
            <person name="O'Sullivan O."/>
            <person name="Ritari J."/>
            <person name="Douillard F.P."/>
            <person name="Paul Ross R."/>
            <person name="Yang R."/>
            <person name="Briner A.E."/>
            <person name="Felis G.E."/>
            <person name="de Vos W.M."/>
            <person name="Barrangou R."/>
            <person name="Klaenhammer T.R."/>
            <person name="Caufield P.W."/>
            <person name="Cui Y."/>
            <person name="Zhang H."/>
            <person name="O'Toole P.W."/>
        </authorList>
    </citation>
    <scope>NUCLEOTIDE SEQUENCE [LARGE SCALE GENOMIC DNA]</scope>
    <source>
        <strain evidence="10 11">DSM 15946</strain>
    </source>
</reference>
<evidence type="ECO:0000256" key="5">
    <source>
        <dbReference type="ARBA" id="ARBA00022982"/>
    </source>
</evidence>
<keyword evidence="4" id="KW-0677">Repeat</keyword>
<keyword evidence="3" id="KW-0479">Metal-binding</keyword>
<evidence type="ECO:0000256" key="3">
    <source>
        <dbReference type="ARBA" id="ARBA00022723"/>
    </source>
</evidence>
<dbReference type="Gene3D" id="1.10.1060.10">
    <property type="entry name" value="Alpha-helical ferredoxin"/>
    <property type="match status" value="1"/>
</dbReference>
<dbReference type="InterPro" id="IPR017900">
    <property type="entry name" value="4Fe4S_Fe_S_CS"/>
</dbReference>
<dbReference type="InterPro" id="IPR003741">
    <property type="entry name" value="LUD_dom"/>
</dbReference>
<dbReference type="InterPro" id="IPR037171">
    <property type="entry name" value="NagB/RpiA_transferase-like"/>
</dbReference>
<dbReference type="InterPro" id="IPR024185">
    <property type="entry name" value="FTHF_cligase-like_sf"/>
</dbReference>
<dbReference type="NCBIfam" id="TIGR00273">
    <property type="entry name" value="LutB/LldF family L-lactate oxidation iron-sulfur protein"/>
    <property type="match status" value="1"/>
</dbReference>
<proteinExistence type="predicted"/>
<keyword evidence="1" id="KW-0813">Transport</keyword>
<dbReference type="SUPFAM" id="SSF46548">
    <property type="entry name" value="alpha-helical ferredoxin"/>
    <property type="match status" value="1"/>
</dbReference>
<feature type="region of interest" description="Disordered" evidence="8">
    <location>
        <begin position="474"/>
        <end position="504"/>
    </location>
</feature>
<keyword evidence="7" id="KW-0411">Iron-sulfur</keyword>
<dbReference type="PANTHER" id="PTHR47153">
    <property type="entry name" value="LACTATE UTILIZATION PROTEIN B"/>
    <property type="match status" value="1"/>
</dbReference>
<dbReference type="Gene3D" id="3.40.50.10420">
    <property type="entry name" value="NagB/RpiA/CoA transferase-like"/>
    <property type="match status" value="1"/>
</dbReference>
<evidence type="ECO:0000313" key="11">
    <source>
        <dbReference type="Proteomes" id="UP000050816"/>
    </source>
</evidence>
<keyword evidence="2" id="KW-0004">4Fe-4S</keyword>
<evidence type="ECO:0000256" key="6">
    <source>
        <dbReference type="ARBA" id="ARBA00023004"/>
    </source>
</evidence>
<dbReference type="PANTHER" id="PTHR47153:SF2">
    <property type="entry name" value="LACTATE UTILIZATION PROTEIN B"/>
    <property type="match status" value="1"/>
</dbReference>
<feature type="domain" description="4Fe-4S ferredoxin-type" evidence="9">
    <location>
        <begin position="302"/>
        <end position="333"/>
    </location>
</feature>
<gene>
    <name evidence="10" type="ORF">FC43_GL000880</name>
</gene>
<dbReference type="GO" id="GO:0051539">
    <property type="term" value="F:4 iron, 4 sulfur cluster binding"/>
    <property type="evidence" value="ECO:0007669"/>
    <property type="project" value="UniProtKB-KW"/>
</dbReference>
<dbReference type="Proteomes" id="UP000050816">
    <property type="component" value="Unassembled WGS sequence"/>
</dbReference>